<sequence length="389" mass="44109">MNYREYDAEDLLLETSFLNYCLGSKDTDVLFWENWLLENPDKANVVKQAQELFLLLNGNHTAAQFREHQSRFRETFSQHLEEGPAGAGHLFYTREQEGEHTNTEQGKYRSRSRKIGRYVVGIAASLLLLVAIRQLVVHRYAADKAALEQDKYTYVSMPGERKSFQLPDGSTVLLNGGSVLRITPAFNEENRQVHLEGEAYFDVAQDAGKPFVIQAGDMCVKVLGTTFNVKAYPQDKTLETVLIRGAVEVTVKDMPRQQVILKPQQKIIIEKPAKQAAGIQDSVSHTHHQREAIGKIAVKNVQLLADDSTVMETSWTLNRLVFDNETLAVVATKIERWYGVKVQIDPAIADTYTFTGIFENESIQQMLKALQLSLPFHYKLEDKTLFITK</sequence>
<feature type="domain" description="FecR protein" evidence="2">
    <location>
        <begin position="153"/>
        <end position="248"/>
    </location>
</feature>
<keyword evidence="5" id="KW-1185">Reference proteome</keyword>
<dbReference type="Gene3D" id="3.55.50.30">
    <property type="match status" value="1"/>
</dbReference>
<dbReference type="EMBL" id="JBEXAC010000001">
    <property type="protein sequence ID" value="MET6996560.1"/>
    <property type="molecule type" value="Genomic_DNA"/>
</dbReference>
<name>A0ABV2T2H7_9BACT</name>
<reference evidence="4 5" key="1">
    <citation type="submission" date="2024-06" db="EMBL/GenBank/DDBJ databases">
        <title>Chitinophaga defluvii sp. nov., isolated from municipal sewage.</title>
        <authorList>
            <person name="Zhang L."/>
        </authorList>
    </citation>
    <scope>NUCLEOTIDE SEQUENCE [LARGE SCALE GENOMIC DNA]</scope>
    <source>
        <strain evidence="4 5">H8</strain>
    </source>
</reference>
<dbReference type="Proteomes" id="UP001549749">
    <property type="component" value="Unassembled WGS sequence"/>
</dbReference>
<gene>
    <name evidence="4" type="ORF">ABR189_04245</name>
</gene>
<organism evidence="4 5">
    <name type="scientific">Chitinophaga defluvii</name>
    <dbReference type="NCBI Taxonomy" id="3163343"/>
    <lineage>
        <taxon>Bacteria</taxon>
        <taxon>Pseudomonadati</taxon>
        <taxon>Bacteroidota</taxon>
        <taxon>Chitinophagia</taxon>
        <taxon>Chitinophagales</taxon>
        <taxon>Chitinophagaceae</taxon>
        <taxon>Chitinophaga</taxon>
    </lineage>
</organism>
<evidence type="ECO:0000259" key="3">
    <source>
        <dbReference type="Pfam" id="PF16344"/>
    </source>
</evidence>
<evidence type="ECO:0000313" key="4">
    <source>
        <dbReference type="EMBL" id="MET6996560.1"/>
    </source>
</evidence>
<protein>
    <submittedName>
        <fullName evidence="4">FecR domain-containing protein</fullName>
    </submittedName>
</protein>
<dbReference type="InterPro" id="IPR006860">
    <property type="entry name" value="FecR"/>
</dbReference>
<dbReference type="RefSeq" id="WP_354659202.1">
    <property type="nucleotide sequence ID" value="NZ_JBEXAC010000001.1"/>
</dbReference>
<dbReference type="Gene3D" id="2.60.120.1440">
    <property type="match status" value="1"/>
</dbReference>
<evidence type="ECO:0000259" key="2">
    <source>
        <dbReference type="Pfam" id="PF04773"/>
    </source>
</evidence>
<keyword evidence="1" id="KW-1133">Transmembrane helix</keyword>
<dbReference type="Pfam" id="PF16344">
    <property type="entry name" value="FecR_C"/>
    <property type="match status" value="1"/>
</dbReference>
<keyword evidence="1" id="KW-0472">Membrane</keyword>
<dbReference type="Pfam" id="PF04773">
    <property type="entry name" value="FecR"/>
    <property type="match status" value="1"/>
</dbReference>
<comment type="caution">
    <text evidence="4">The sequence shown here is derived from an EMBL/GenBank/DDBJ whole genome shotgun (WGS) entry which is preliminary data.</text>
</comment>
<dbReference type="InterPro" id="IPR032508">
    <property type="entry name" value="FecR_C"/>
</dbReference>
<feature type="domain" description="Protein FecR C-terminal" evidence="3">
    <location>
        <begin position="319"/>
        <end position="387"/>
    </location>
</feature>
<dbReference type="PANTHER" id="PTHR30273">
    <property type="entry name" value="PERIPLASMIC SIGNAL SENSOR AND SIGMA FACTOR ACTIVATOR FECR-RELATED"/>
    <property type="match status" value="1"/>
</dbReference>
<proteinExistence type="predicted"/>
<accession>A0ABV2T2H7</accession>
<evidence type="ECO:0000256" key="1">
    <source>
        <dbReference type="SAM" id="Phobius"/>
    </source>
</evidence>
<feature type="transmembrane region" description="Helical" evidence="1">
    <location>
        <begin position="115"/>
        <end position="136"/>
    </location>
</feature>
<dbReference type="InterPro" id="IPR012373">
    <property type="entry name" value="Ferrdict_sens_TM"/>
</dbReference>
<evidence type="ECO:0000313" key="5">
    <source>
        <dbReference type="Proteomes" id="UP001549749"/>
    </source>
</evidence>
<keyword evidence="1" id="KW-0812">Transmembrane</keyword>
<dbReference type="PANTHER" id="PTHR30273:SF2">
    <property type="entry name" value="PROTEIN FECR"/>
    <property type="match status" value="1"/>
</dbReference>